<dbReference type="EMBL" id="PKSL01000016">
    <property type="protein sequence ID" value="POW14715.1"/>
    <property type="molecule type" value="Genomic_DNA"/>
</dbReference>
<name>A0A2S4VYW5_9BASI</name>
<gene>
    <name evidence="1" type="ORF">PSTT_02708</name>
</gene>
<dbReference type="VEuPathDB" id="FungiDB:PSTT_02708"/>
<organism evidence="1 2">
    <name type="scientific">Puccinia striiformis</name>
    <dbReference type="NCBI Taxonomy" id="27350"/>
    <lineage>
        <taxon>Eukaryota</taxon>
        <taxon>Fungi</taxon>
        <taxon>Dikarya</taxon>
        <taxon>Basidiomycota</taxon>
        <taxon>Pucciniomycotina</taxon>
        <taxon>Pucciniomycetes</taxon>
        <taxon>Pucciniales</taxon>
        <taxon>Pucciniaceae</taxon>
        <taxon>Puccinia</taxon>
    </lineage>
</organism>
<accession>A0A2S4VYW5</accession>
<evidence type="ECO:0000313" key="1">
    <source>
        <dbReference type="EMBL" id="POW14715.1"/>
    </source>
</evidence>
<reference evidence="1" key="1">
    <citation type="submission" date="2017-12" db="EMBL/GenBank/DDBJ databases">
        <title>Gene loss provides genomic basis for host adaptation in cereal stripe rust fungi.</title>
        <authorList>
            <person name="Xia C."/>
        </authorList>
    </citation>
    <scope>NUCLEOTIDE SEQUENCE [LARGE SCALE GENOMIC DNA]</scope>
    <source>
        <strain evidence="1">93-210</strain>
    </source>
</reference>
<proteinExistence type="predicted"/>
<protein>
    <submittedName>
        <fullName evidence="1">Uncharacterized protein</fullName>
    </submittedName>
</protein>
<dbReference type="Proteomes" id="UP000239156">
    <property type="component" value="Unassembled WGS sequence"/>
</dbReference>
<sequence length="373" mass="42008">MRMRCARIAANVRADRQLLYRDKLCGHQKPAIRNPRYFVSASRLRLLSRRVNVHLMYTQLSSCSITGGCRCKRANHASHVYSLRVDRIAGCPLSPYSRSAVRYCSPSQAFSYNPAQNGRRALSPDVYILIWREPANYLQAEFTHADSSCSQHSPDIWHPFLPTSKLKNKPAVQSQISAKKKRANFETPTSAHTRMTGRNSECLRAYFPIHGIRALYSLIEYPYPSNFQEGDCENLAYGARNSGVITSRPFARSQWKLTLGKCSGSDAKFQTSQNVQGGSGIKARFIKLCDRVSKISSSQNPSIKDPKLEENYLSLVSNSQGAQTNIIRRVDVCLTIAFGALRRNSYFTKITEYGVSFLAYICDPDPAVHFQII</sequence>
<dbReference type="AlphaFoldDB" id="A0A2S4VYW5"/>
<keyword evidence="2" id="KW-1185">Reference proteome</keyword>
<evidence type="ECO:0000313" key="2">
    <source>
        <dbReference type="Proteomes" id="UP000239156"/>
    </source>
</evidence>
<comment type="caution">
    <text evidence="1">The sequence shown here is derived from an EMBL/GenBank/DDBJ whole genome shotgun (WGS) entry which is preliminary data.</text>
</comment>